<comment type="caution">
    <text evidence="1">The sequence shown here is derived from an EMBL/GenBank/DDBJ whole genome shotgun (WGS) entry which is preliminary data.</text>
</comment>
<gene>
    <name evidence="1" type="ORF">CLIB1444_08S02190</name>
</gene>
<sequence>MKITSFFTTLCLIAQALSDNIEISSDTKTWGQAVIEYSDVTIDSGATWKIVDVGYVHFHDNFLNNGDFFVTSTQEDQAINFKIADFKSKTTNNGRMVISSGSSFFSPSFSINGGSFENNGKAFFSGNSKSGIPISQITPRSFTNNGLIALYQDKKNSGLVDLGQLWQSFTNDGTVCLRNQAFDQQSAIKGKGCFDIGENSNVWIKTSLLPISTDQVFYFSSDYGSIRVEAVSGTQTFNVKNWGGNNIIGLSLPISSFGYTPGSGVLTLTCGFLNFNFNIGKGYDINLMQKVTADYGSGGIVINGGLVYKGSTPQNSRPDICMTCEDVPEFSV</sequence>
<name>A0ACA9YBN9_9ASCO</name>
<organism evidence="1 2">
    <name type="scientific">[Candida] jaroonii</name>
    <dbReference type="NCBI Taxonomy" id="467808"/>
    <lineage>
        <taxon>Eukaryota</taxon>
        <taxon>Fungi</taxon>
        <taxon>Dikarya</taxon>
        <taxon>Ascomycota</taxon>
        <taxon>Saccharomycotina</taxon>
        <taxon>Pichiomycetes</taxon>
        <taxon>Debaryomycetaceae</taxon>
        <taxon>Yamadazyma</taxon>
    </lineage>
</organism>
<reference evidence="1" key="1">
    <citation type="submission" date="2022-06" db="EMBL/GenBank/DDBJ databases">
        <authorList>
            <person name="Legras J.-L."/>
            <person name="Devillers H."/>
            <person name="Grondin C."/>
        </authorList>
    </citation>
    <scope>NUCLEOTIDE SEQUENCE</scope>
    <source>
        <strain evidence="1">CLIB 1444</strain>
    </source>
</reference>
<evidence type="ECO:0000313" key="2">
    <source>
        <dbReference type="Proteomes" id="UP001152531"/>
    </source>
</evidence>
<evidence type="ECO:0000313" key="1">
    <source>
        <dbReference type="EMBL" id="CAH6722114.1"/>
    </source>
</evidence>
<protein>
    <submittedName>
        <fullName evidence="1">Uncharacterized protein</fullName>
    </submittedName>
</protein>
<dbReference type="Proteomes" id="UP001152531">
    <property type="component" value="Unassembled WGS sequence"/>
</dbReference>
<keyword evidence="2" id="KW-1185">Reference proteome</keyword>
<accession>A0ACA9YBN9</accession>
<dbReference type="EMBL" id="CALSDN010000008">
    <property type="protein sequence ID" value="CAH6722114.1"/>
    <property type="molecule type" value="Genomic_DNA"/>
</dbReference>
<proteinExistence type="predicted"/>